<dbReference type="Pfam" id="PF06144">
    <property type="entry name" value="DNA_pol3_delta"/>
    <property type="match status" value="1"/>
</dbReference>
<evidence type="ECO:0000256" key="3">
    <source>
        <dbReference type="ARBA" id="ARBA00022679"/>
    </source>
</evidence>
<gene>
    <name evidence="11" type="primary">holA</name>
    <name evidence="11" type="ORF">C5745_03905</name>
</gene>
<dbReference type="PANTHER" id="PTHR34388">
    <property type="entry name" value="DNA POLYMERASE III SUBUNIT DELTA"/>
    <property type="match status" value="1"/>
</dbReference>
<accession>A0A2S9J6D1</accession>
<dbReference type="InterPro" id="IPR048466">
    <property type="entry name" value="DNA_pol3_delta-like_C"/>
</dbReference>
<evidence type="ECO:0000256" key="5">
    <source>
        <dbReference type="ARBA" id="ARBA00022705"/>
    </source>
</evidence>
<keyword evidence="6" id="KW-0239">DNA-directed DNA polymerase</keyword>
<dbReference type="InterPro" id="IPR027417">
    <property type="entry name" value="P-loop_NTPase"/>
</dbReference>
<dbReference type="AlphaFoldDB" id="A0A2S9J6D1"/>
<evidence type="ECO:0000256" key="8">
    <source>
        <dbReference type="ARBA" id="ARBA00049244"/>
    </source>
</evidence>
<evidence type="ECO:0000259" key="10">
    <source>
        <dbReference type="Pfam" id="PF21694"/>
    </source>
</evidence>
<dbReference type="GO" id="GO:0003887">
    <property type="term" value="F:DNA-directed DNA polymerase activity"/>
    <property type="evidence" value="ECO:0007669"/>
    <property type="project" value="UniProtKB-KW"/>
</dbReference>
<dbReference type="InterPro" id="IPR005790">
    <property type="entry name" value="DNA_polIII_delta"/>
</dbReference>
<comment type="catalytic activity">
    <reaction evidence="8">
        <text>DNA(n) + a 2'-deoxyribonucleoside 5'-triphosphate = DNA(n+1) + diphosphate</text>
        <dbReference type="Rhea" id="RHEA:22508"/>
        <dbReference type="Rhea" id="RHEA-COMP:17339"/>
        <dbReference type="Rhea" id="RHEA-COMP:17340"/>
        <dbReference type="ChEBI" id="CHEBI:33019"/>
        <dbReference type="ChEBI" id="CHEBI:61560"/>
        <dbReference type="ChEBI" id="CHEBI:173112"/>
        <dbReference type="EC" id="2.7.7.7"/>
    </reaction>
</comment>
<dbReference type="Gene3D" id="1.10.8.60">
    <property type="match status" value="1"/>
</dbReference>
<dbReference type="InterPro" id="IPR008921">
    <property type="entry name" value="DNA_pol3_clamp-load_cplx_C"/>
</dbReference>
<protein>
    <recommendedName>
        <fullName evidence="2">DNA polymerase III subunit delta</fullName>
        <ecNumber evidence="1">2.7.7.7</ecNumber>
    </recommendedName>
</protein>
<comment type="similarity">
    <text evidence="7">Belongs to the DNA polymerase HolA subunit family.</text>
</comment>
<dbReference type="SUPFAM" id="SSF48019">
    <property type="entry name" value="post-AAA+ oligomerization domain-like"/>
    <property type="match status" value="1"/>
</dbReference>
<keyword evidence="3" id="KW-0808">Transferase</keyword>
<evidence type="ECO:0000313" key="12">
    <source>
        <dbReference type="Proteomes" id="UP000239711"/>
    </source>
</evidence>
<reference evidence="11 12" key="1">
    <citation type="submission" date="2018-02" db="EMBL/GenBank/DDBJ databases">
        <title>The draft genome of Sphingobacterium sp. 5JN-11.</title>
        <authorList>
            <person name="Liu L."/>
            <person name="Li L."/>
            <person name="Liang L."/>
            <person name="Zhang X."/>
            <person name="Wang T."/>
        </authorList>
    </citation>
    <scope>NUCLEOTIDE SEQUENCE [LARGE SCALE GENOMIC DNA]</scope>
    <source>
        <strain evidence="11 12">5JN-11</strain>
    </source>
</reference>
<dbReference type="Gene3D" id="3.40.50.300">
    <property type="entry name" value="P-loop containing nucleotide triphosphate hydrolases"/>
    <property type="match status" value="1"/>
</dbReference>
<evidence type="ECO:0000256" key="2">
    <source>
        <dbReference type="ARBA" id="ARBA00017703"/>
    </source>
</evidence>
<dbReference type="GO" id="GO:0009360">
    <property type="term" value="C:DNA polymerase III complex"/>
    <property type="evidence" value="ECO:0007669"/>
    <property type="project" value="InterPro"/>
</dbReference>
<keyword evidence="5" id="KW-0235">DNA replication</keyword>
<name>A0A2S9J6D1_9SPHI</name>
<keyword evidence="12" id="KW-1185">Reference proteome</keyword>
<feature type="domain" description="DNA polymerase III delta N-terminal" evidence="9">
    <location>
        <begin position="19"/>
        <end position="136"/>
    </location>
</feature>
<dbReference type="Proteomes" id="UP000239711">
    <property type="component" value="Unassembled WGS sequence"/>
</dbReference>
<dbReference type="InterPro" id="IPR010372">
    <property type="entry name" value="DNA_pol3_delta_N"/>
</dbReference>
<dbReference type="RefSeq" id="WP_105715678.1">
    <property type="nucleotide sequence ID" value="NZ_PVBQ01000003.1"/>
</dbReference>
<evidence type="ECO:0000256" key="6">
    <source>
        <dbReference type="ARBA" id="ARBA00022932"/>
    </source>
</evidence>
<dbReference type="PANTHER" id="PTHR34388:SF1">
    <property type="entry name" value="DNA POLYMERASE III SUBUNIT DELTA"/>
    <property type="match status" value="1"/>
</dbReference>
<dbReference type="GO" id="GO:0003677">
    <property type="term" value="F:DNA binding"/>
    <property type="evidence" value="ECO:0007669"/>
    <property type="project" value="InterPro"/>
</dbReference>
<sequence>MNANTVVSDIKKRKFSPVYLLHGDESYYIDLVSDALEEEVLNDAQKGFDQTILYGKDTSVINVVNAAKRYPMMSDYQLIIIKEAQDLKWKTEEDLLLKYLENLTPTTILVFAYKYGKFDKRKKVYKAIEKTGVVLESAKLYENKVGEWVTEQFRVAQRQIHPQAAAMMAEYLGTDLSKIANEIGKLILNVPKEQEIQPLHIEQNIGISKDFNVFELQSALAKRNTVKAMQIVDYFAANPKSNPMPVVIGNLGNYFTKILKYHYLPDKSPQVASKQLGVHTFFLKEYEMAARNFNRKKTFEVIQHLSTYDLKTKGLNVGPFTESGEMIRELVFKILN</sequence>
<evidence type="ECO:0000256" key="1">
    <source>
        <dbReference type="ARBA" id="ARBA00012417"/>
    </source>
</evidence>
<dbReference type="Pfam" id="PF21694">
    <property type="entry name" value="DNA_pol3_delta_C"/>
    <property type="match status" value="1"/>
</dbReference>
<comment type="caution">
    <text evidence="11">The sequence shown here is derived from an EMBL/GenBank/DDBJ whole genome shotgun (WGS) entry which is preliminary data.</text>
</comment>
<dbReference type="GO" id="GO:0006261">
    <property type="term" value="P:DNA-templated DNA replication"/>
    <property type="evidence" value="ECO:0007669"/>
    <property type="project" value="TreeGrafter"/>
</dbReference>
<dbReference type="Gene3D" id="1.20.272.10">
    <property type="match status" value="1"/>
</dbReference>
<dbReference type="NCBIfam" id="TIGR01128">
    <property type="entry name" value="holA"/>
    <property type="match status" value="1"/>
</dbReference>
<evidence type="ECO:0000259" key="9">
    <source>
        <dbReference type="Pfam" id="PF06144"/>
    </source>
</evidence>
<keyword evidence="4" id="KW-0548">Nucleotidyltransferase</keyword>
<proteinExistence type="inferred from homology"/>
<evidence type="ECO:0000256" key="7">
    <source>
        <dbReference type="ARBA" id="ARBA00034754"/>
    </source>
</evidence>
<dbReference type="OrthoDB" id="1172326at2"/>
<organism evidence="11 12">
    <name type="scientific">Sphingobacterium haloxyli</name>
    <dbReference type="NCBI Taxonomy" id="2100533"/>
    <lineage>
        <taxon>Bacteria</taxon>
        <taxon>Pseudomonadati</taxon>
        <taxon>Bacteroidota</taxon>
        <taxon>Sphingobacteriia</taxon>
        <taxon>Sphingobacteriales</taxon>
        <taxon>Sphingobacteriaceae</taxon>
        <taxon>Sphingobacterium</taxon>
    </lineage>
</organism>
<evidence type="ECO:0000256" key="4">
    <source>
        <dbReference type="ARBA" id="ARBA00022695"/>
    </source>
</evidence>
<dbReference type="SUPFAM" id="SSF52540">
    <property type="entry name" value="P-loop containing nucleoside triphosphate hydrolases"/>
    <property type="match status" value="1"/>
</dbReference>
<feature type="domain" description="DNA polymerase III delta subunit-like C-terminal" evidence="10">
    <location>
        <begin position="212"/>
        <end position="314"/>
    </location>
</feature>
<dbReference type="EMBL" id="PVBQ01000003">
    <property type="protein sequence ID" value="PRD48358.1"/>
    <property type="molecule type" value="Genomic_DNA"/>
</dbReference>
<evidence type="ECO:0000313" key="11">
    <source>
        <dbReference type="EMBL" id="PRD48358.1"/>
    </source>
</evidence>
<dbReference type="EC" id="2.7.7.7" evidence="1"/>